<evidence type="ECO:0000313" key="3">
    <source>
        <dbReference type="Proteomes" id="UP000515349"/>
    </source>
</evidence>
<dbReference type="AlphaFoldDB" id="A0A7D7LQD3"/>
<keyword evidence="4" id="KW-1185">Reference proteome</keyword>
<name>A0A7D7LQD3_9FLAO</name>
<evidence type="ECO:0008006" key="5">
    <source>
        <dbReference type="Google" id="ProtNLM"/>
    </source>
</evidence>
<dbReference type="Gene3D" id="2.40.160.50">
    <property type="entry name" value="membrane protein fhac: a member of the omp85/tpsb transporter family"/>
    <property type="match status" value="1"/>
</dbReference>
<gene>
    <name evidence="2" type="ORF">H1R16_06515</name>
    <name evidence="1" type="ORF">H2507_11620</name>
</gene>
<sequence>MSRLIQISFLLLCVFLNAQQKEFWLIDVQTNSKKVVKDSLAATKFLDSLAENNHFFTEIRNIDDEVVRTKIYYDKGPNYNTANVRLSDSVAADLKTSGTFYTKNLDSVRKNINQKYVDLGYSFSRVKTKYLGMEKGIPKVELSVNRNRQRKIDGFVLKGYEKAPKRFVKNLEKEFKLRKYGDENLLAINRSLQNHPFVSLERPPQTLFTQDSTNIYLFLQKKKVNSFDGMLGFGNDKEEKFTFNGTLNLNFRNVFNGFESISLFWQRNPDRGQSFDLKADIPYLFQSNVGASVNMNIFRQDSTFANVKVLPAVYYNLSSRQRLGLRGTFETSTVLDSLYTQGTEYTRKGAGLWYDYTAPTEIELFLHKTRVRAEADALFTNYSAANLDATQMRYFLAAEHNLRLRGNNYLNLKGESAMLSSQNELTTNELLRFGGWNSLRGFNEEALYADFYYYGAAEYRYLVNNQAFFDVFLQYGQLYNKVADLRPQLYSFGLGFNFFLPIGLMSFQISNGNEFGNEIKFGDTKIHWGILTRF</sequence>
<reference evidence="1" key="3">
    <citation type="submission" date="2020-07" db="EMBL/GenBank/DDBJ databases">
        <authorList>
            <person name="Yang C."/>
        </authorList>
    </citation>
    <scope>NUCLEOTIDE SEQUENCE</scope>
    <source>
        <strain evidence="1">Cx-624</strain>
    </source>
</reference>
<dbReference type="EMBL" id="JACEUX010000004">
    <property type="protein sequence ID" value="MBA5247818.1"/>
    <property type="molecule type" value="Genomic_DNA"/>
</dbReference>
<dbReference type="KEGG" id="cbau:H1R16_06515"/>
<dbReference type="Proteomes" id="UP000539710">
    <property type="component" value="Unassembled WGS sequence"/>
</dbReference>
<proteinExistence type="predicted"/>
<dbReference type="EMBL" id="CP059472">
    <property type="protein sequence ID" value="QMS97397.1"/>
    <property type="molecule type" value="Genomic_DNA"/>
</dbReference>
<reference evidence="4" key="2">
    <citation type="submission" date="2020-07" db="EMBL/GenBank/DDBJ databases">
        <title>Flavobacterium sp. xlx-214.</title>
        <authorList>
            <person name="Yang C."/>
        </authorList>
    </citation>
    <scope>NUCLEOTIDE SEQUENCE [LARGE SCALE GENOMIC DNA]</scope>
    <source>
        <strain evidence="4">CX-624</strain>
    </source>
</reference>
<evidence type="ECO:0000313" key="2">
    <source>
        <dbReference type="EMBL" id="QMS97397.1"/>
    </source>
</evidence>
<evidence type="ECO:0000313" key="1">
    <source>
        <dbReference type="EMBL" id="MBA5247818.1"/>
    </source>
</evidence>
<reference evidence="2 3" key="1">
    <citation type="submission" date="2020-07" db="EMBL/GenBank/DDBJ databases">
        <title>Chryseobacterium sp.cx-624.</title>
        <authorList>
            <person name="Yang C."/>
        </authorList>
    </citation>
    <scope>NUCLEOTIDE SEQUENCE [LARGE SCALE GENOMIC DNA]</scope>
    <source>
        <strain evidence="2">Cx-624</strain>
        <strain evidence="3">cx-624</strain>
    </source>
</reference>
<accession>A0A7D7LQD3</accession>
<protein>
    <recommendedName>
        <fullName evidence="5">BamA/TamA family outer membrane protein</fullName>
    </recommendedName>
</protein>
<organism evidence="2 3">
    <name type="scientific">Marnyiella aurantia</name>
    <dbReference type="NCBI Taxonomy" id="2758037"/>
    <lineage>
        <taxon>Bacteria</taxon>
        <taxon>Pseudomonadati</taxon>
        <taxon>Bacteroidota</taxon>
        <taxon>Flavobacteriia</taxon>
        <taxon>Flavobacteriales</taxon>
        <taxon>Weeksellaceae</taxon>
        <taxon>Marnyiella</taxon>
    </lineage>
</organism>
<evidence type="ECO:0000313" key="4">
    <source>
        <dbReference type="Proteomes" id="UP000539710"/>
    </source>
</evidence>
<dbReference type="Proteomes" id="UP000515349">
    <property type="component" value="Chromosome"/>
</dbReference>